<evidence type="ECO:0000313" key="1">
    <source>
        <dbReference type="EMBL" id="SUZ70435.1"/>
    </source>
</evidence>
<dbReference type="SUPFAM" id="SSF56935">
    <property type="entry name" value="Porins"/>
    <property type="match status" value="1"/>
</dbReference>
<reference evidence="1" key="1">
    <citation type="submission" date="2018-05" db="EMBL/GenBank/DDBJ databases">
        <authorList>
            <person name="Lanie J.A."/>
            <person name="Ng W.-L."/>
            <person name="Kazmierczak K.M."/>
            <person name="Andrzejewski T.M."/>
            <person name="Davidsen T.M."/>
            <person name="Wayne K.J."/>
            <person name="Tettelin H."/>
            <person name="Glass J.I."/>
            <person name="Rusch D."/>
            <person name="Podicherti R."/>
            <person name="Tsui H.-C.T."/>
            <person name="Winkler M.E."/>
        </authorList>
    </citation>
    <scope>NUCLEOTIDE SEQUENCE</scope>
</reference>
<dbReference type="EMBL" id="UINC01001091">
    <property type="protein sequence ID" value="SUZ70435.1"/>
    <property type="molecule type" value="Genomic_DNA"/>
</dbReference>
<dbReference type="AlphaFoldDB" id="A0A381PTV0"/>
<protein>
    <recommendedName>
        <fullName evidence="2">Porin domain-containing protein</fullName>
    </recommendedName>
</protein>
<accession>A0A381PTV0</accession>
<evidence type="ECO:0008006" key="2">
    <source>
        <dbReference type="Google" id="ProtNLM"/>
    </source>
</evidence>
<proteinExistence type="predicted"/>
<gene>
    <name evidence="1" type="ORF">METZ01_LOCUS23289</name>
</gene>
<sequence>MKSVLTHLIKIGLFTSISWTQLTSIKSESGLEILLGGEVETEFVDVEGPGGFENQDLTYNKVKNRSPHMRIDKAVLSTRVNYSENLYYNFELRFGDKKANVDKHYARWTLPGINTRFEMGKNKPMIAVKRQTEGYPLIGTAFWKGREYHITSKTKYSLGENIRMDLGLSFAMKRPLGTDDAAEDKSFKMMVYDDYEDKDGQTFEYGGSLGLKAFGVSADGWYYTGKLIDDYDWKTNLGFLPGYDDIANSNDDWEENDKTHWWYGGRVGIDQKNIHIRAEYINALDGLLPRNGFYAEGSYRIKNIEPLVRYGNLNIKRHEETMGDPQTWDREMITLAFLYKLNDYISIKTEYYLLNEITGGSKTTDGDGNAVDNTRVNDNQFLVQLKFEF</sequence>
<organism evidence="1">
    <name type="scientific">marine metagenome</name>
    <dbReference type="NCBI Taxonomy" id="408172"/>
    <lineage>
        <taxon>unclassified sequences</taxon>
        <taxon>metagenomes</taxon>
        <taxon>ecological metagenomes</taxon>
    </lineage>
</organism>
<name>A0A381PTV0_9ZZZZ</name>